<feature type="region of interest" description="Disordered" evidence="2">
    <location>
        <begin position="905"/>
        <end position="1049"/>
    </location>
</feature>
<dbReference type="Gene3D" id="1.25.40.990">
    <property type="match status" value="2"/>
</dbReference>
<feature type="compositionally biased region" description="Basic and acidic residues" evidence="2">
    <location>
        <begin position="915"/>
        <end position="924"/>
    </location>
</feature>
<reference evidence="4" key="1">
    <citation type="submission" date="2022-04" db="EMBL/GenBank/DDBJ databases">
        <title>Carnegiea gigantea Genome sequencing and assembly v2.</title>
        <authorList>
            <person name="Copetti D."/>
            <person name="Sanderson M.J."/>
            <person name="Burquez A."/>
            <person name="Wojciechowski M.F."/>
        </authorList>
    </citation>
    <scope>NUCLEOTIDE SEQUENCE</scope>
    <source>
        <strain evidence="4">SGP5-SGP5p</strain>
        <tissue evidence="4">Aerial part</tissue>
    </source>
</reference>
<dbReference type="Pfam" id="PF03399">
    <property type="entry name" value="SAC3_GANP"/>
    <property type="match status" value="1"/>
</dbReference>
<proteinExistence type="predicted"/>
<organism evidence="4 5">
    <name type="scientific">Carnegiea gigantea</name>
    <dbReference type="NCBI Taxonomy" id="171969"/>
    <lineage>
        <taxon>Eukaryota</taxon>
        <taxon>Viridiplantae</taxon>
        <taxon>Streptophyta</taxon>
        <taxon>Embryophyta</taxon>
        <taxon>Tracheophyta</taxon>
        <taxon>Spermatophyta</taxon>
        <taxon>Magnoliopsida</taxon>
        <taxon>eudicotyledons</taxon>
        <taxon>Gunneridae</taxon>
        <taxon>Pentapetalae</taxon>
        <taxon>Caryophyllales</taxon>
        <taxon>Cactineae</taxon>
        <taxon>Cactaceae</taxon>
        <taxon>Cactoideae</taxon>
        <taxon>Echinocereeae</taxon>
        <taxon>Carnegiea</taxon>
    </lineage>
</organism>
<gene>
    <name evidence="4" type="ORF">Cgig2_000731</name>
</gene>
<dbReference type="GO" id="GO:0070390">
    <property type="term" value="C:transcription export complex 2"/>
    <property type="evidence" value="ECO:0007669"/>
    <property type="project" value="TreeGrafter"/>
</dbReference>
<feature type="compositionally biased region" description="Polar residues" evidence="2">
    <location>
        <begin position="389"/>
        <end position="402"/>
    </location>
</feature>
<dbReference type="InterPro" id="IPR045107">
    <property type="entry name" value="SAC3/GANP/THP3"/>
</dbReference>
<dbReference type="OrthoDB" id="21502at2759"/>
<protein>
    <recommendedName>
        <fullName evidence="3">SAC3/GANP/THP3 conserved domain-containing protein</fullName>
    </recommendedName>
</protein>
<feature type="region of interest" description="Disordered" evidence="2">
    <location>
        <begin position="380"/>
        <end position="410"/>
    </location>
</feature>
<feature type="domain" description="SAC3/GANP/THP3 conserved" evidence="3">
    <location>
        <begin position="516"/>
        <end position="758"/>
    </location>
</feature>
<accession>A0A9Q1KCJ2</accession>
<keyword evidence="5" id="KW-1185">Reference proteome</keyword>
<comment type="caution">
    <text evidence="4">The sequence shown here is derived from an EMBL/GenBank/DDBJ whole genome shotgun (WGS) entry which is preliminary data.</text>
</comment>
<dbReference type="PANTHER" id="PTHR12436">
    <property type="entry name" value="80 KDA MCM3-ASSOCIATED PROTEIN"/>
    <property type="match status" value="1"/>
</dbReference>
<name>A0A9Q1KCJ2_9CARY</name>
<feature type="coiled-coil region" evidence="1">
    <location>
        <begin position="1753"/>
        <end position="1780"/>
    </location>
</feature>
<dbReference type="InterPro" id="IPR005062">
    <property type="entry name" value="SAC3/GANP/THP3_conserved"/>
</dbReference>
<feature type="compositionally biased region" description="Polar residues" evidence="2">
    <location>
        <begin position="994"/>
        <end position="1048"/>
    </location>
</feature>
<dbReference type="PANTHER" id="PTHR12436:SF17">
    <property type="entry name" value="SAC3 FAMILY PROTEIN B"/>
    <property type="match status" value="1"/>
</dbReference>
<evidence type="ECO:0000256" key="2">
    <source>
        <dbReference type="SAM" id="MobiDB-lite"/>
    </source>
</evidence>
<evidence type="ECO:0000313" key="5">
    <source>
        <dbReference type="Proteomes" id="UP001153076"/>
    </source>
</evidence>
<dbReference type="Proteomes" id="UP001153076">
    <property type="component" value="Unassembled WGS sequence"/>
</dbReference>
<sequence length="1782" mass="199303">MSFEAFGRNSGPIGPPKEQPTFGHFPQPSSPPLSTPAFPGSAAPRQSPSPRIFGSFEGAWSPLPFDDARLATGPPRPSVAPIRQSSRTGDVGALIPERSPPSGPHDHGTSISSEVRGFQDLGRTRSPPVQYTQGFVNPDNDSKEQAAPFRWGDRRSSLTGDVVRSIQKRSPPSGPHDLGTSIASKVYRFQDVEIRRSLPVQYSEDFLNPDNDGKEGAAPLLWGDRQSSLLGDDGGGDVGGPIQKRSPLSGPRDLRTSMSSKAYRSQDLERTQSPLVQYTEDFLNPNRDDEEGLGILFPRSWGPLYSCCKLPKFPSSALMLSLKVCFCPFGDGGLWDSLFPPTLGTSTVVPGMPKFQYNQRSSPSADGMNGGAYAKGLVSHSVSKRNRSPPASATGQISQTHALSEDDTERELQAKAKRLARFKTELDETEPSDFIQYGPNAARKKVSLVKTVQSAKEKKTFLGDDGSRSMEDVSQDFDNEDLQSCSVIVGLCPDMCPGVIETGVDASCESLIVDDSERAERERKGDLDRYERLDGDRNQSSRTLAVKKYNRTAEREAELIRPMPILQKTMDYLLGLLDQPYDDRFLGLYNFLWDRMRAIRMDLRMQHIFNLEAITMLEQMIRLHIVAMHELCEFSKGEGFSEGFDAHLNIEQMNKTSVELFQLYDDHRKRGILIPTEKEFRGYYALLKLDKHPGYKVEPAELSLDLAKMTAEIRQTHEVLFARNVARSCRTGNFIAFFRHARKGSYLQACLIHAHFSKSYYCSSGLNVRELVERQGPDTMVGGKGNGQSCLITLDEGPGALCYSLAASNAYKATDELRTQALASLHSGLLYNQGIPVSHVANWLGMEGEDIGSLLAYHGFSIKEFEEPYMVKEGPFLNADKDYPTRPSKLVHGKKSNTVLEDILSSHPEISSPSEFKKESQLDKKKNKQAAVQHKQPETVDVSEEVMDIEAVSSPRDSMQVEPSLEASRSMQVQPRFESPRISQPSLEDRRRTSVISPKSNTAVSDAFASFQSPRMQEEQPSPVSINGSLNLDDGQLNSKSPPLSVPQSVPDLQPPYFGWARETSHDVFVRSPPGVSPGIVVPSELKAMQPHDVAANDGKWTPPASEVDSGVIIPLKDGTIVAKSRKEFTDEHFEVENDDDASYYDEVAEAKLKLLIRLWKRRSARKREFREQNRLAANAALSSLSLGPPVRQTEDKPMPCRKLDIDQAVNERHEKLQQSWARWNVSDVVAGKLIEKNANSNCICWKVVSFSWMHRNRDDIEARRSVTHISVDQWLQYKLIPAQGEETVNDLVMSAPGLSIWSKWLPDHSDAIACCLSVIKEAGSGSCEKKLAGASAILFPLSEILPWELQRVELHNLVRHLPAGACVPLLILRGSNVDDVGEFPHRMVEKLGLNDIDKSRVGSFLVICLNEREGTDQYYGYFSDQKLKEGLMWLASESHPQPVLYGVTLRELVSSHLNICLDSFDVMASDKPSPNQCISAFNEALDRSINDIVAAANTNPTGWPCPEVFLLDSAEFRAVRQLFPSLGWSSPEEVEPLISALRNCKLPCFSDDISWLNRGCRNMQDFEIQRQLLQDSLMRYLTQSSNVMNWMMVTKEADVMLKKCTRLELHDTEYKLVPYWQLIFRRVFNWQLNKLASITRKAYVLEQPHAASNPAFFEKSDLEGSAPHCIVHPSLDEMVEVSCSPIVSKRIKSSPRSFQDVPLMTSVSSAAGIGMFDYLQEEKNRCPSIQVQPVNDYDIYHERDDPEVVPKVEKESDRLSKLLEQCNELQDEIEKKLSIYF</sequence>
<evidence type="ECO:0000256" key="1">
    <source>
        <dbReference type="SAM" id="Coils"/>
    </source>
</evidence>
<dbReference type="GO" id="GO:0005737">
    <property type="term" value="C:cytoplasm"/>
    <property type="evidence" value="ECO:0007669"/>
    <property type="project" value="TreeGrafter"/>
</dbReference>
<keyword evidence="1" id="KW-0175">Coiled coil</keyword>
<feature type="region of interest" description="Disordered" evidence="2">
    <location>
        <begin position="225"/>
        <end position="266"/>
    </location>
</feature>
<feature type="region of interest" description="Disordered" evidence="2">
    <location>
        <begin position="1"/>
        <end position="181"/>
    </location>
</feature>
<evidence type="ECO:0000259" key="3">
    <source>
        <dbReference type="Pfam" id="PF03399"/>
    </source>
</evidence>
<dbReference type="GO" id="GO:0006406">
    <property type="term" value="P:mRNA export from nucleus"/>
    <property type="evidence" value="ECO:0007669"/>
    <property type="project" value="TreeGrafter"/>
</dbReference>
<dbReference type="EMBL" id="JAKOGI010000183">
    <property type="protein sequence ID" value="KAJ8440843.1"/>
    <property type="molecule type" value="Genomic_DNA"/>
</dbReference>
<evidence type="ECO:0000313" key="4">
    <source>
        <dbReference type="EMBL" id="KAJ8440843.1"/>
    </source>
</evidence>